<accession>A0A2R3QD67</accession>
<keyword evidence="4" id="KW-1185">Reference proteome</keyword>
<feature type="signal peptide" evidence="2">
    <location>
        <begin position="1"/>
        <end position="21"/>
    </location>
</feature>
<proteinExistence type="predicted"/>
<evidence type="ECO:0000313" key="4">
    <source>
        <dbReference type="Proteomes" id="UP000237925"/>
    </source>
</evidence>
<dbReference type="Proteomes" id="UP000237925">
    <property type="component" value="Chromosome"/>
</dbReference>
<sequence length="377" mass="38532">MNFRLRWVAAAALSTVLVACGGGGSDIAPPDRVTSVKVVGDSLADSGTFGLKFSVQGTAGTGAGSTAIWPERVAGGYGQSLCPHYDLTSGNLAVRPACTNYAVGGGAINYTRVANAPQSIPRQLADAAAAGYGPGDLLLVDGGGNDAADLISAYLAVPRDGGAAYRALLSSVLDAATVQQLLGGGAAGMAQAGGVYMQALATRFAATLKAQALDKGATRVAVLNMPDVTLTPKFRVVLAAIAQANGAAAAAQAEGLFSSWVQAFNARLAEQFAGDRRVVVVDFYSAFKDQYQRPAQYGYTNVATPACPATGVDASGLPTYTFPTCTGAALSANPPAGASGANWWERYLFSDSFHPTPYAHQLLGEQVARALKAAGWN</sequence>
<organism evidence="3 4">
    <name type="scientific">Melaminivora suipulveris</name>
    <dbReference type="NCBI Taxonomy" id="2109913"/>
    <lineage>
        <taxon>Bacteria</taxon>
        <taxon>Pseudomonadati</taxon>
        <taxon>Pseudomonadota</taxon>
        <taxon>Betaproteobacteria</taxon>
        <taxon>Burkholderiales</taxon>
        <taxon>Comamonadaceae</taxon>
        <taxon>Melaminivora</taxon>
    </lineage>
</organism>
<dbReference type="PANTHER" id="PTHR45642:SF139">
    <property type="entry name" value="SGNH HYDROLASE-TYPE ESTERASE DOMAIN-CONTAINING PROTEIN"/>
    <property type="match status" value="1"/>
</dbReference>
<dbReference type="EMBL" id="CP027667">
    <property type="protein sequence ID" value="AVO49624.1"/>
    <property type="molecule type" value="Genomic_DNA"/>
</dbReference>
<dbReference type="GO" id="GO:0016788">
    <property type="term" value="F:hydrolase activity, acting on ester bonds"/>
    <property type="evidence" value="ECO:0007669"/>
    <property type="project" value="InterPro"/>
</dbReference>
<keyword evidence="1 2" id="KW-0732">Signal</keyword>
<evidence type="ECO:0000256" key="1">
    <source>
        <dbReference type="ARBA" id="ARBA00022729"/>
    </source>
</evidence>
<reference evidence="3 4" key="1">
    <citation type="submission" date="2018-03" db="EMBL/GenBank/DDBJ databases">
        <title>Genome sequencing of Melaminivora sp.</title>
        <authorList>
            <person name="Kim S.-J."/>
            <person name="Heo J."/>
            <person name="Ahn J.-H."/>
            <person name="Kwon S.-W."/>
        </authorList>
    </citation>
    <scope>NUCLEOTIDE SEQUENCE [LARGE SCALE GENOMIC DNA]</scope>
    <source>
        <strain evidence="3 4">SC2-9</strain>
    </source>
</reference>
<dbReference type="Gene3D" id="3.40.50.1110">
    <property type="entry name" value="SGNH hydrolase"/>
    <property type="match status" value="1"/>
</dbReference>
<feature type="chain" id="PRO_5015343399" evidence="2">
    <location>
        <begin position="22"/>
        <end position="377"/>
    </location>
</feature>
<dbReference type="SUPFAM" id="SSF52266">
    <property type="entry name" value="SGNH hydrolase"/>
    <property type="match status" value="1"/>
</dbReference>
<dbReference type="RefSeq" id="WP_106684056.1">
    <property type="nucleotide sequence ID" value="NZ_CP027667.1"/>
</dbReference>
<dbReference type="KEGG" id="mela:C6568_10340"/>
<evidence type="ECO:0000256" key="2">
    <source>
        <dbReference type="SAM" id="SignalP"/>
    </source>
</evidence>
<dbReference type="AlphaFoldDB" id="A0A2R3QD67"/>
<dbReference type="PANTHER" id="PTHR45642">
    <property type="entry name" value="GDSL ESTERASE/LIPASE EXL3"/>
    <property type="match status" value="1"/>
</dbReference>
<dbReference type="PROSITE" id="PS51257">
    <property type="entry name" value="PROKAR_LIPOPROTEIN"/>
    <property type="match status" value="1"/>
</dbReference>
<dbReference type="InterPro" id="IPR050592">
    <property type="entry name" value="GDSL_lipolytic_enzyme"/>
</dbReference>
<dbReference type="Pfam" id="PF00657">
    <property type="entry name" value="Lipase_GDSL"/>
    <property type="match status" value="1"/>
</dbReference>
<name>A0A2R3QD67_9BURK</name>
<dbReference type="OrthoDB" id="5292073at2"/>
<dbReference type="InterPro" id="IPR001087">
    <property type="entry name" value="GDSL"/>
</dbReference>
<protein>
    <submittedName>
        <fullName evidence="3">Phospholipase</fullName>
    </submittedName>
</protein>
<gene>
    <name evidence="3" type="ORF">C6568_10340</name>
</gene>
<dbReference type="InterPro" id="IPR036514">
    <property type="entry name" value="SGNH_hydro_sf"/>
</dbReference>
<evidence type="ECO:0000313" key="3">
    <source>
        <dbReference type="EMBL" id="AVO49624.1"/>
    </source>
</evidence>